<dbReference type="SUPFAM" id="SSF49464">
    <property type="entry name" value="Carboxypeptidase regulatory domain-like"/>
    <property type="match status" value="1"/>
</dbReference>
<evidence type="ECO:0008006" key="4">
    <source>
        <dbReference type="Google" id="ProtNLM"/>
    </source>
</evidence>
<gene>
    <name evidence="3" type="ORF">ENJ15_05745</name>
</gene>
<dbReference type="InterPro" id="IPR013783">
    <property type="entry name" value="Ig-like_fold"/>
</dbReference>
<proteinExistence type="predicted"/>
<dbReference type="PROSITE" id="PS51257">
    <property type="entry name" value="PROKAR_LIPOPROTEIN"/>
    <property type="match status" value="1"/>
</dbReference>
<dbReference type="InterPro" id="IPR008969">
    <property type="entry name" value="CarboxyPept-like_regulatory"/>
</dbReference>
<feature type="chain" id="PRO_5030800896" description="Carboxypeptidase regulatory-like domain-containing protein" evidence="2">
    <location>
        <begin position="26"/>
        <end position="474"/>
    </location>
</feature>
<dbReference type="Gene3D" id="2.60.40.1120">
    <property type="entry name" value="Carboxypeptidase-like, regulatory domain"/>
    <property type="match status" value="1"/>
</dbReference>
<keyword evidence="2" id="KW-0732">Signal</keyword>
<feature type="region of interest" description="Disordered" evidence="1">
    <location>
        <begin position="455"/>
        <end position="474"/>
    </location>
</feature>
<accession>A0A7V5VFI3</accession>
<evidence type="ECO:0000256" key="1">
    <source>
        <dbReference type="SAM" id="MobiDB-lite"/>
    </source>
</evidence>
<evidence type="ECO:0000256" key="2">
    <source>
        <dbReference type="SAM" id="SignalP"/>
    </source>
</evidence>
<sequence>MFDKVLLKVRRLFLAAAVLAVASCADVTDTSNIAVINGTVYTYSDGQLVPVENALVSAVEVYRQANTDINGKYSFSLELPAAEQQITIQASKAGYISGQVQALAKNGETFLAPDLTLSLINADTSGGLPVSTSGDAAHIQLTENSVPQIYIYSSGLRESATMRFSLTDAEGNIVDNEHSETVFFRILNGPGGGEYLFPDSMTSKNGLVSTTLNSGIKAGPVQIEAYFVREGAIYRTIPPRVAIYGGLPDQDRFSLAAEQMNIAGQVRFGIVDNITAFVGDKYGNPVAPGTIVYFTSQYGIIQGAAITDELGRAVVQYLTAAPLPPDPASSSFTEVRAVTYGDTLGEKKLETTLDLLLSAATAGIEVNPQSFNYTNLNNGIAFDFKVKDIYGNPLVADTRIKVTSTAGTLYGDKDVTLLDNRYPGNGSTEFSFSWAPGDSLKDTQVYINIQVNSPSEGNGSRSLRLVGTKVDSLP</sequence>
<protein>
    <recommendedName>
        <fullName evidence="4">Carboxypeptidase regulatory-like domain-containing protein</fullName>
    </recommendedName>
</protein>
<organism evidence="3">
    <name type="scientific">Caldithrix abyssi</name>
    <dbReference type="NCBI Taxonomy" id="187145"/>
    <lineage>
        <taxon>Bacteria</taxon>
        <taxon>Pseudomonadati</taxon>
        <taxon>Calditrichota</taxon>
        <taxon>Calditrichia</taxon>
        <taxon>Calditrichales</taxon>
        <taxon>Calditrichaceae</taxon>
        <taxon>Caldithrix</taxon>
    </lineage>
</organism>
<comment type="caution">
    <text evidence="3">The sequence shown here is derived from an EMBL/GenBank/DDBJ whole genome shotgun (WGS) entry which is preliminary data.</text>
</comment>
<feature type="signal peptide" evidence="2">
    <location>
        <begin position="1"/>
        <end position="25"/>
    </location>
</feature>
<dbReference type="Gene3D" id="2.60.40.10">
    <property type="entry name" value="Immunoglobulins"/>
    <property type="match status" value="1"/>
</dbReference>
<dbReference type="EMBL" id="DRLI01000218">
    <property type="protein sequence ID" value="HHM02499.1"/>
    <property type="molecule type" value="Genomic_DNA"/>
</dbReference>
<dbReference type="Proteomes" id="UP000885771">
    <property type="component" value="Unassembled WGS sequence"/>
</dbReference>
<evidence type="ECO:0000313" key="3">
    <source>
        <dbReference type="EMBL" id="HHM02499.1"/>
    </source>
</evidence>
<dbReference type="AlphaFoldDB" id="A0A7V5VFI3"/>
<name>A0A7V5VFI3_CALAY</name>
<reference evidence="3" key="1">
    <citation type="journal article" date="2020" name="mSystems">
        <title>Genome- and Community-Level Interaction Insights into Carbon Utilization and Element Cycling Functions of Hydrothermarchaeota in Hydrothermal Sediment.</title>
        <authorList>
            <person name="Zhou Z."/>
            <person name="Liu Y."/>
            <person name="Xu W."/>
            <person name="Pan J."/>
            <person name="Luo Z.H."/>
            <person name="Li M."/>
        </authorList>
    </citation>
    <scope>NUCLEOTIDE SEQUENCE [LARGE SCALE GENOMIC DNA]</scope>
    <source>
        <strain evidence="3">HyVt-460</strain>
    </source>
</reference>